<name>A0AA39U5A2_9PEZI</name>
<comment type="caution">
    <text evidence="1">The sequence shown here is derived from an EMBL/GenBank/DDBJ whole genome shotgun (WGS) entry which is preliminary data.</text>
</comment>
<protein>
    <submittedName>
        <fullName evidence="1">Uncharacterized protein</fullName>
    </submittedName>
</protein>
<sequence>MPIEQPGGPRLTWSSLAGFCLATRPCSWCGSALRWRLKECPELPSPVLCRLMQPLQTPYSTASLFAPQ</sequence>
<accession>A0AA39U5A2</accession>
<evidence type="ECO:0000313" key="1">
    <source>
        <dbReference type="EMBL" id="KAK0612065.1"/>
    </source>
</evidence>
<gene>
    <name evidence="1" type="ORF">B0T14DRAFT_531539</name>
</gene>
<proteinExistence type="predicted"/>
<dbReference type="AlphaFoldDB" id="A0AA39U5A2"/>
<keyword evidence="2" id="KW-1185">Reference proteome</keyword>
<reference evidence="1" key="1">
    <citation type="submission" date="2023-06" db="EMBL/GenBank/DDBJ databases">
        <title>Genome-scale phylogeny and comparative genomics of the fungal order Sordariales.</title>
        <authorList>
            <consortium name="Lawrence Berkeley National Laboratory"/>
            <person name="Hensen N."/>
            <person name="Bonometti L."/>
            <person name="Westerberg I."/>
            <person name="Brannstrom I.O."/>
            <person name="Guillou S."/>
            <person name="Cros-Aarteil S."/>
            <person name="Calhoun S."/>
            <person name="Haridas S."/>
            <person name="Kuo A."/>
            <person name="Mondo S."/>
            <person name="Pangilinan J."/>
            <person name="Riley R."/>
            <person name="Labutti K."/>
            <person name="Andreopoulos B."/>
            <person name="Lipzen A."/>
            <person name="Chen C."/>
            <person name="Yanf M."/>
            <person name="Daum C."/>
            <person name="Ng V."/>
            <person name="Clum A."/>
            <person name="Steindorff A."/>
            <person name="Ohm R."/>
            <person name="Martin F."/>
            <person name="Silar P."/>
            <person name="Natvig D."/>
            <person name="Lalanne C."/>
            <person name="Gautier V."/>
            <person name="Ament-Velasquez S.L."/>
            <person name="Kruys A."/>
            <person name="Hutchinson M.I."/>
            <person name="Powell A.J."/>
            <person name="Barry K."/>
            <person name="Miller A.N."/>
            <person name="Grigoriev I.V."/>
            <person name="Debuchy R."/>
            <person name="Gladieux P."/>
            <person name="Thoren M.H."/>
            <person name="Johannesson H."/>
        </authorList>
    </citation>
    <scope>NUCLEOTIDE SEQUENCE</scope>
    <source>
        <strain evidence="1">CBS 606.72</strain>
    </source>
</reference>
<dbReference type="Proteomes" id="UP001175000">
    <property type="component" value="Unassembled WGS sequence"/>
</dbReference>
<organism evidence="1 2">
    <name type="scientific">Immersiella caudata</name>
    <dbReference type="NCBI Taxonomy" id="314043"/>
    <lineage>
        <taxon>Eukaryota</taxon>
        <taxon>Fungi</taxon>
        <taxon>Dikarya</taxon>
        <taxon>Ascomycota</taxon>
        <taxon>Pezizomycotina</taxon>
        <taxon>Sordariomycetes</taxon>
        <taxon>Sordariomycetidae</taxon>
        <taxon>Sordariales</taxon>
        <taxon>Lasiosphaeriaceae</taxon>
        <taxon>Immersiella</taxon>
    </lineage>
</organism>
<evidence type="ECO:0000313" key="2">
    <source>
        <dbReference type="Proteomes" id="UP001175000"/>
    </source>
</evidence>
<dbReference type="EMBL" id="JAULSU010000007">
    <property type="protein sequence ID" value="KAK0612065.1"/>
    <property type="molecule type" value="Genomic_DNA"/>
</dbReference>